<accession>A0ABD1GHG7</accession>
<dbReference type="AlphaFoldDB" id="A0ABD1GHG7"/>
<dbReference type="InterPro" id="IPR000010">
    <property type="entry name" value="Cystatin_dom"/>
</dbReference>
<dbReference type="InterPro" id="IPR046350">
    <property type="entry name" value="Cystatin_sf"/>
</dbReference>
<evidence type="ECO:0000256" key="2">
    <source>
        <dbReference type="ARBA" id="ARBA00022704"/>
    </source>
</evidence>
<sequence>MASSMIMTSSFFGGAVAAKPATATTRRSQLAVRASMDLEKAVSVGESSNTRRGVVLAGMAAAAASSVVKVAMADDAKSLIPGGWKPIPNPSAPEIFQIAIFAVSEHNIQEKTSLVLESVLEGYTQVVSGVNYRLVIKVRDESRKSNSNISNNYEAIVYSKAAPTLLQLTSFKQLYT</sequence>
<dbReference type="SMART" id="SM00043">
    <property type="entry name" value="CY"/>
    <property type="match status" value="1"/>
</dbReference>
<evidence type="ECO:0000259" key="3">
    <source>
        <dbReference type="SMART" id="SM00043"/>
    </source>
</evidence>
<keyword evidence="2" id="KW-0789">Thiol protease inhibitor</keyword>
<dbReference type="EMBL" id="JBEAFC010000009">
    <property type="protein sequence ID" value="KAL1542498.1"/>
    <property type="molecule type" value="Genomic_DNA"/>
</dbReference>
<dbReference type="CDD" id="cd00042">
    <property type="entry name" value="CY"/>
    <property type="match status" value="1"/>
</dbReference>
<dbReference type="Pfam" id="PF16845">
    <property type="entry name" value="SQAPI"/>
    <property type="match status" value="1"/>
</dbReference>
<dbReference type="PANTHER" id="PTHR47364">
    <property type="entry name" value="CYSTEINE PROTEINASE INHIBITOR 5"/>
    <property type="match status" value="1"/>
</dbReference>
<evidence type="ECO:0000313" key="5">
    <source>
        <dbReference type="Proteomes" id="UP001567538"/>
    </source>
</evidence>
<reference evidence="4 5" key="1">
    <citation type="submission" date="2024-06" db="EMBL/GenBank/DDBJ databases">
        <title>A chromosome level genome sequence of Diviner's sage (Salvia divinorum).</title>
        <authorList>
            <person name="Ford S.A."/>
            <person name="Ro D.-K."/>
            <person name="Ness R.W."/>
            <person name="Phillips M.A."/>
        </authorList>
    </citation>
    <scope>NUCLEOTIDE SEQUENCE [LARGE SCALE GENOMIC DNA]</scope>
    <source>
        <strain evidence="4">SAF-2024a</strain>
        <tissue evidence="4">Leaf</tissue>
    </source>
</reference>
<evidence type="ECO:0000313" key="4">
    <source>
        <dbReference type="EMBL" id="KAL1542498.1"/>
    </source>
</evidence>
<gene>
    <name evidence="4" type="ORF">AAHA92_26584</name>
</gene>
<dbReference type="PANTHER" id="PTHR47364:SF2">
    <property type="entry name" value="CYSTEINE PROTEINASE INHIBITOR 5"/>
    <property type="match status" value="1"/>
</dbReference>
<dbReference type="Proteomes" id="UP001567538">
    <property type="component" value="Unassembled WGS sequence"/>
</dbReference>
<keyword evidence="5" id="KW-1185">Reference proteome</keyword>
<keyword evidence="1" id="KW-0646">Protease inhibitor</keyword>
<dbReference type="PROSITE" id="PS00287">
    <property type="entry name" value="CYSTATIN"/>
    <property type="match status" value="1"/>
</dbReference>
<comment type="caution">
    <text evidence="4">The sequence shown here is derived from an EMBL/GenBank/DDBJ whole genome shotgun (WGS) entry which is preliminary data.</text>
</comment>
<dbReference type="InterPro" id="IPR018073">
    <property type="entry name" value="Prot_inh_cystat_CS"/>
</dbReference>
<proteinExistence type="predicted"/>
<dbReference type="SUPFAM" id="SSF54403">
    <property type="entry name" value="Cystatin/monellin"/>
    <property type="match status" value="1"/>
</dbReference>
<feature type="domain" description="Cystatin" evidence="3">
    <location>
        <begin position="79"/>
        <end position="174"/>
    </location>
</feature>
<name>A0ABD1GHG7_SALDI</name>
<evidence type="ECO:0000256" key="1">
    <source>
        <dbReference type="ARBA" id="ARBA00022690"/>
    </source>
</evidence>
<organism evidence="4 5">
    <name type="scientific">Salvia divinorum</name>
    <name type="common">Maria pastora</name>
    <name type="synonym">Diviner's sage</name>
    <dbReference type="NCBI Taxonomy" id="28513"/>
    <lineage>
        <taxon>Eukaryota</taxon>
        <taxon>Viridiplantae</taxon>
        <taxon>Streptophyta</taxon>
        <taxon>Embryophyta</taxon>
        <taxon>Tracheophyta</taxon>
        <taxon>Spermatophyta</taxon>
        <taxon>Magnoliopsida</taxon>
        <taxon>eudicotyledons</taxon>
        <taxon>Gunneridae</taxon>
        <taxon>Pentapetalae</taxon>
        <taxon>asterids</taxon>
        <taxon>lamiids</taxon>
        <taxon>Lamiales</taxon>
        <taxon>Lamiaceae</taxon>
        <taxon>Nepetoideae</taxon>
        <taxon>Mentheae</taxon>
        <taxon>Salviinae</taxon>
        <taxon>Salvia</taxon>
        <taxon>Salvia subgen. Calosphace</taxon>
    </lineage>
</organism>
<dbReference type="GO" id="GO:0004869">
    <property type="term" value="F:cysteine-type endopeptidase inhibitor activity"/>
    <property type="evidence" value="ECO:0007669"/>
    <property type="project" value="UniProtKB-KW"/>
</dbReference>
<dbReference type="Gene3D" id="3.10.450.10">
    <property type="match status" value="1"/>
</dbReference>
<protein>
    <submittedName>
        <fullName evidence="4">Cysteine proteinase inhibitor 5-like</fullName>
    </submittedName>
</protein>